<evidence type="ECO:0000313" key="3">
    <source>
        <dbReference type="Proteomes" id="UP000510927"/>
    </source>
</evidence>
<dbReference type="InterPro" id="IPR053147">
    <property type="entry name" value="Hsp_HslJ-like"/>
</dbReference>
<dbReference type="Proteomes" id="UP000510927">
    <property type="component" value="Chromosome"/>
</dbReference>
<feature type="domain" description="DUF306" evidence="1">
    <location>
        <begin position="28"/>
        <end position="132"/>
    </location>
</feature>
<dbReference type="RefSeq" id="WP_001225220.1">
    <property type="nucleotide sequence ID" value="NZ_AP027926.1"/>
</dbReference>
<dbReference type="PANTHER" id="PTHR35535:SF1">
    <property type="entry name" value="HEAT SHOCK PROTEIN HSLJ"/>
    <property type="match status" value="1"/>
</dbReference>
<dbReference type="Gene3D" id="2.40.128.270">
    <property type="match status" value="1"/>
</dbReference>
<sequence length="140" mass="15313">MRKFVALIALSLLTAGCVSNGKMFVNRDQLQHHRFVLESVNGKPVTGETTQPELSFGENMTVSGSMCNHFTGKGKLSDGELRVKDLAMTRKMCANPQLNELDKTISQMLSNGAQVDLTANQLTLATAEHTLMFKLADLVN</sequence>
<reference evidence="2 3" key="1">
    <citation type="submission" date="2020-06" db="EMBL/GenBank/DDBJ databases">
        <title>REHAB project genomes.</title>
        <authorList>
            <person name="Shaw L.P."/>
        </authorList>
    </citation>
    <scope>NUCLEOTIDE SEQUENCE [LARGE SCALE GENOMIC DNA]</scope>
    <source>
        <strain evidence="2 3">RHB28-C13</strain>
    </source>
</reference>
<dbReference type="PANTHER" id="PTHR35535">
    <property type="entry name" value="HEAT SHOCK PROTEIN HSLJ"/>
    <property type="match status" value="1"/>
</dbReference>
<dbReference type="InterPro" id="IPR038670">
    <property type="entry name" value="HslJ-like_sf"/>
</dbReference>
<dbReference type="Pfam" id="PF03724">
    <property type="entry name" value="META"/>
    <property type="match status" value="1"/>
</dbReference>
<dbReference type="PROSITE" id="PS51257">
    <property type="entry name" value="PROKAR_LIPOPROTEIN"/>
    <property type="match status" value="1"/>
</dbReference>
<keyword evidence="2" id="KW-0346">Stress response</keyword>
<dbReference type="GeneID" id="75057340"/>
<gene>
    <name evidence="2" type="primary">hslJ</name>
    <name evidence="2" type="ORF">HVY52_11930</name>
</gene>
<evidence type="ECO:0000259" key="1">
    <source>
        <dbReference type="Pfam" id="PF03724"/>
    </source>
</evidence>
<name>A0A7K4I1G7_ESCFE</name>
<proteinExistence type="predicted"/>
<evidence type="ECO:0000313" key="2">
    <source>
        <dbReference type="EMBL" id="QLN00480.1"/>
    </source>
</evidence>
<protein>
    <submittedName>
        <fullName evidence="2">Heat shock protein HslJ</fullName>
    </submittedName>
</protein>
<dbReference type="InterPro" id="IPR005184">
    <property type="entry name" value="DUF306_Meta_HslJ"/>
</dbReference>
<accession>A0A7K4I1G7</accession>
<organism evidence="2 3">
    <name type="scientific">Escherichia fergusonii</name>
    <dbReference type="NCBI Taxonomy" id="564"/>
    <lineage>
        <taxon>Bacteria</taxon>
        <taxon>Pseudomonadati</taxon>
        <taxon>Pseudomonadota</taxon>
        <taxon>Gammaproteobacteria</taxon>
        <taxon>Enterobacterales</taxon>
        <taxon>Enterobacteriaceae</taxon>
        <taxon>Escherichia</taxon>
    </lineage>
</organism>
<dbReference type="OMA" id="GVMCNRF"/>
<dbReference type="EMBL" id="CP055675">
    <property type="protein sequence ID" value="QLN00480.1"/>
    <property type="molecule type" value="Genomic_DNA"/>
</dbReference>
<dbReference type="NCBIfam" id="NF007766">
    <property type="entry name" value="PRK10449.1"/>
    <property type="match status" value="1"/>
</dbReference>
<dbReference type="AlphaFoldDB" id="A0A7K4I1G7"/>